<evidence type="ECO:0000313" key="6">
    <source>
        <dbReference type="EMBL" id="KAK7247074.1"/>
    </source>
</evidence>
<evidence type="ECO:0000256" key="2">
    <source>
        <dbReference type="ARBA" id="ARBA00022801"/>
    </source>
</evidence>
<dbReference type="InterPro" id="IPR035897">
    <property type="entry name" value="Toll_tir_struct_dom_sf"/>
</dbReference>
<dbReference type="AlphaFoldDB" id="A0AAN9E6F2"/>
<feature type="domain" description="TIR" evidence="5">
    <location>
        <begin position="5"/>
        <end position="108"/>
    </location>
</feature>
<name>A0AAN9E6F2_CROPI</name>
<evidence type="ECO:0000256" key="3">
    <source>
        <dbReference type="ARBA" id="ARBA00023027"/>
    </source>
</evidence>
<dbReference type="EC" id="3.2.2.6" evidence="1"/>
<dbReference type="PANTHER" id="PTHR32009">
    <property type="entry name" value="TMV RESISTANCE PROTEIN N-LIKE"/>
    <property type="match status" value="1"/>
</dbReference>
<evidence type="ECO:0000259" key="5">
    <source>
        <dbReference type="PROSITE" id="PS50104"/>
    </source>
</evidence>
<dbReference type="EMBL" id="JAYWIO010000008">
    <property type="protein sequence ID" value="KAK7247074.1"/>
    <property type="molecule type" value="Genomic_DNA"/>
</dbReference>
<dbReference type="PROSITE" id="PS50104">
    <property type="entry name" value="TIR"/>
    <property type="match status" value="1"/>
</dbReference>
<evidence type="ECO:0000313" key="7">
    <source>
        <dbReference type="Proteomes" id="UP001372338"/>
    </source>
</evidence>
<accession>A0AAN9E6F2</accession>
<reference evidence="6 7" key="1">
    <citation type="submission" date="2024-01" db="EMBL/GenBank/DDBJ databases">
        <title>The genomes of 5 underutilized Papilionoideae crops provide insights into root nodulation and disease resistanc.</title>
        <authorList>
            <person name="Yuan L."/>
        </authorList>
    </citation>
    <scope>NUCLEOTIDE SEQUENCE [LARGE SCALE GENOMIC DNA]</scope>
    <source>
        <strain evidence="6">ZHUSHIDOU_FW_LH</strain>
        <tissue evidence="6">Leaf</tissue>
    </source>
</reference>
<sequence length="108" mass="12128">MRQKRLRRVCRSQAAPDFLGHGYYGGGTGGEDTRNNFTDHLFAAFVRKGIVAFRDDTALEKGKSISVELMQAIQASHVFIVVFSKNYATSTWCLDELAHIVDCIKNMK</sequence>
<dbReference type="GO" id="GO:0007165">
    <property type="term" value="P:signal transduction"/>
    <property type="evidence" value="ECO:0007669"/>
    <property type="project" value="InterPro"/>
</dbReference>
<dbReference type="Proteomes" id="UP001372338">
    <property type="component" value="Unassembled WGS sequence"/>
</dbReference>
<dbReference type="Gene3D" id="3.40.50.10140">
    <property type="entry name" value="Toll/interleukin-1 receptor homology (TIR) domain"/>
    <property type="match status" value="1"/>
</dbReference>
<organism evidence="6 7">
    <name type="scientific">Crotalaria pallida</name>
    <name type="common">Smooth rattlebox</name>
    <name type="synonym">Crotalaria striata</name>
    <dbReference type="NCBI Taxonomy" id="3830"/>
    <lineage>
        <taxon>Eukaryota</taxon>
        <taxon>Viridiplantae</taxon>
        <taxon>Streptophyta</taxon>
        <taxon>Embryophyta</taxon>
        <taxon>Tracheophyta</taxon>
        <taxon>Spermatophyta</taxon>
        <taxon>Magnoliopsida</taxon>
        <taxon>eudicotyledons</taxon>
        <taxon>Gunneridae</taxon>
        <taxon>Pentapetalae</taxon>
        <taxon>rosids</taxon>
        <taxon>fabids</taxon>
        <taxon>Fabales</taxon>
        <taxon>Fabaceae</taxon>
        <taxon>Papilionoideae</taxon>
        <taxon>50 kb inversion clade</taxon>
        <taxon>genistoids sensu lato</taxon>
        <taxon>core genistoids</taxon>
        <taxon>Crotalarieae</taxon>
        <taxon>Crotalaria</taxon>
    </lineage>
</organism>
<gene>
    <name evidence="6" type="ORF">RIF29_41950</name>
</gene>
<dbReference type="InterPro" id="IPR000157">
    <property type="entry name" value="TIR_dom"/>
</dbReference>
<dbReference type="Pfam" id="PF01582">
    <property type="entry name" value="TIR"/>
    <property type="match status" value="1"/>
</dbReference>
<keyword evidence="3" id="KW-0520">NAD</keyword>
<dbReference type="GO" id="GO:0061809">
    <property type="term" value="F:NAD+ nucleosidase activity, cyclic ADP-ribose generating"/>
    <property type="evidence" value="ECO:0007669"/>
    <property type="project" value="UniProtKB-EC"/>
</dbReference>
<protein>
    <recommendedName>
        <fullName evidence="1">ADP-ribosyl cyclase/cyclic ADP-ribose hydrolase</fullName>
        <ecNumber evidence="1">3.2.2.6</ecNumber>
    </recommendedName>
</protein>
<dbReference type="SUPFAM" id="SSF52200">
    <property type="entry name" value="Toll/Interleukin receptor TIR domain"/>
    <property type="match status" value="1"/>
</dbReference>
<keyword evidence="2" id="KW-0378">Hydrolase</keyword>
<comment type="caution">
    <text evidence="6">The sequence shown here is derived from an EMBL/GenBank/DDBJ whole genome shotgun (WGS) entry which is preliminary data.</text>
</comment>
<evidence type="ECO:0000256" key="1">
    <source>
        <dbReference type="ARBA" id="ARBA00011982"/>
    </source>
</evidence>
<comment type="catalytic activity">
    <reaction evidence="4">
        <text>NAD(+) + H2O = ADP-D-ribose + nicotinamide + H(+)</text>
        <dbReference type="Rhea" id="RHEA:16301"/>
        <dbReference type="ChEBI" id="CHEBI:15377"/>
        <dbReference type="ChEBI" id="CHEBI:15378"/>
        <dbReference type="ChEBI" id="CHEBI:17154"/>
        <dbReference type="ChEBI" id="CHEBI:57540"/>
        <dbReference type="ChEBI" id="CHEBI:57967"/>
        <dbReference type="EC" id="3.2.2.6"/>
    </reaction>
    <physiologicalReaction direction="left-to-right" evidence="4">
        <dbReference type="Rhea" id="RHEA:16302"/>
    </physiologicalReaction>
</comment>
<keyword evidence="7" id="KW-1185">Reference proteome</keyword>
<evidence type="ECO:0000256" key="4">
    <source>
        <dbReference type="ARBA" id="ARBA00047304"/>
    </source>
</evidence>
<dbReference type="SMART" id="SM00255">
    <property type="entry name" value="TIR"/>
    <property type="match status" value="1"/>
</dbReference>
<dbReference type="PANTHER" id="PTHR32009:SF39">
    <property type="entry name" value="TIR DOMAIN-CONTAINING PROTEIN"/>
    <property type="match status" value="1"/>
</dbReference>
<proteinExistence type="predicted"/>